<evidence type="ECO:0000313" key="4">
    <source>
        <dbReference type="EMBL" id="KFH43995.1"/>
    </source>
</evidence>
<dbReference type="GO" id="GO:0008017">
    <property type="term" value="F:microtubule binding"/>
    <property type="evidence" value="ECO:0007669"/>
    <property type="project" value="TreeGrafter"/>
</dbReference>
<evidence type="ECO:0000259" key="2">
    <source>
        <dbReference type="PROSITE" id="PS51388"/>
    </source>
</evidence>
<dbReference type="Pfam" id="PF02212">
    <property type="entry name" value="GED"/>
    <property type="match status" value="1"/>
</dbReference>
<dbReference type="GO" id="GO:0005874">
    <property type="term" value="C:microtubule"/>
    <property type="evidence" value="ECO:0007669"/>
    <property type="project" value="TreeGrafter"/>
</dbReference>
<dbReference type="SUPFAM" id="SSF52540">
    <property type="entry name" value="P-loop containing nucleoside triphosphate hydrolases"/>
    <property type="match status" value="1"/>
</dbReference>
<sequence>MPHATRNGQPAIKTEPGQHSSAAAVASTARSNGSQASSADYDVASATMRADQSFYHRGGRSDAPTPSERLGDCEPLLREMRMRPNQAVDSPPALDESSNFHTSFQDIGKKLKACNDTLGELQGLGVSHDVPLPELVLVGDQSAGKSSVMSGLANLDLPRSEGTCTRCPLHIRVSRNSDWSCRVSLSKEYSYRPPHNQSISEKDVTDEDPFFPWRKLQSLQIVEFKTVHDKTEIEDVLRWAQVAILNDDKPHELFVPGSGAIARQTSINQAAEATSAKFSPNVVFLEIKGPELPNLSFYDMPGIFQNPADARDDYLVNVVRNLSMAYIKRESAIIMCSMPMNSDAENSCTFGLARKLGASTRTIGVLTKADLLPEGGNHSQWLEIMKGKSHHTGLGYFITSRPQGKDLDQLKQWEEAIFEAFTVDQWPEAFHQFSDRCGVEKLKAFLSQKLGEQFIKSLPHIEHKVKVHLDKINRNLSALPELPNNVELEIRKSLLKFTEVARIRLDEFVKHLNPLPDRFKTCILEIKPKFILKDKSDHPVFEISDDSDTESAATNVNTPSKRRNMAPPATPSKRQRANTPASNGGSFVKREEADSNGTLPPAPQRQQNKTKIQPPFEQFVAVGRGFRTLSQVREEILQKTRAGMPDHIPEDVYQSLVLQSMKPWKEPMLVFLKETMTRLSSELRQALNESFDALKKRIVFDESKTHLRSFLEAHHDRAKRDMLQVYSDETRQLLTFNGEAFKQYRQEDHLLLTRFRHKVRMETKGLVPPQPLAEWDRMTEAKRREDTKRREEEMVKIGPDQFEREVEVVSYVRGYYRLAALRFVDSIAQCIICRMIPSIKDEVSFYLDRQLGLMASPDASVYERLMEEDPRIASRRESLKMEKVKFERALASIDALNTGVIESGDGGDAASVIFAGGDVGDSQMDDTATIAEESI</sequence>
<reference evidence="5" key="1">
    <citation type="journal article" date="2014" name="Genome Announc.">
        <title>Genome sequence and annotation of Acremonium chrysogenum, producer of the beta-lactam antibiotic cephalosporin C.</title>
        <authorList>
            <person name="Terfehr D."/>
            <person name="Dahlmann T.A."/>
            <person name="Specht T."/>
            <person name="Zadra I."/>
            <person name="Kuernsteiner H."/>
            <person name="Kueck U."/>
        </authorList>
    </citation>
    <scope>NUCLEOTIDE SEQUENCE [LARGE SCALE GENOMIC DNA]</scope>
    <source>
        <strain evidence="5">ATCC 11550 / CBS 779.69 / DSM 880 / IAM 14645 / JCM 23072 / IMI 49137</strain>
    </source>
</reference>
<dbReference type="PANTHER" id="PTHR11566:SF131">
    <property type="entry name" value="GTPASE, PUTATIVE (AFU_ORTHOLOGUE AFUA_6G07630)-RELATED"/>
    <property type="match status" value="1"/>
</dbReference>
<dbReference type="Pfam" id="PF00350">
    <property type="entry name" value="Dynamin_N"/>
    <property type="match status" value="1"/>
</dbReference>
<feature type="region of interest" description="Disordered" evidence="1">
    <location>
        <begin position="1"/>
        <end position="44"/>
    </location>
</feature>
<name>A0A086T3R3_HAPC1</name>
<feature type="domain" description="Dynamin-type G" evidence="3">
    <location>
        <begin position="129"/>
        <end position="459"/>
    </location>
</feature>
<feature type="compositionally biased region" description="Polar residues" evidence="1">
    <location>
        <begin position="550"/>
        <end position="559"/>
    </location>
</feature>
<organism evidence="4 5">
    <name type="scientific">Hapsidospora chrysogenum (strain ATCC 11550 / CBS 779.69 / DSM 880 / IAM 14645 / JCM 23072 / IMI 49137)</name>
    <name type="common">Acremonium chrysogenum</name>
    <dbReference type="NCBI Taxonomy" id="857340"/>
    <lineage>
        <taxon>Eukaryota</taxon>
        <taxon>Fungi</taxon>
        <taxon>Dikarya</taxon>
        <taxon>Ascomycota</taxon>
        <taxon>Pezizomycotina</taxon>
        <taxon>Sordariomycetes</taxon>
        <taxon>Hypocreomycetidae</taxon>
        <taxon>Hypocreales</taxon>
        <taxon>Bionectriaceae</taxon>
        <taxon>Hapsidospora</taxon>
    </lineage>
</organism>
<dbReference type="PRINTS" id="PR00195">
    <property type="entry name" value="DYNAMIN"/>
</dbReference>
<dbReference type="GO" id="GO:0003924">
    <property type="term" value="F:GTPase activity"/>
    <property type="evidence" value="ECO:0007669"/>
    <property type="project" value="InterPro"/>
</dbReference>
<dbReference type="GO" id="GO:0005886">
    <property type="term" value="C:plasma membrane"/>
    <property type="evidence" value="ECO:0007669"/>
    <property type="project" value="TreeGrafter"/>
</dbReference>
<dbReference type="InterPro" id="IPR020850">
    <property type="entry name" value="GED_dom"/>
</dbReference>
<evidence type="ECO:0000313" key="5">
    <source>
        <dbReference type="Proteomes" id="UP000029964"/>
    </source>
</evidence>
<dbReference type="InterPro" id="IPR022812">
    <property type="entry name" value="Dynamin"/>
</dbReference>
<feature type="compositionally biased region" description="Low complexity" evidence="1">
    <location>
        <begin position="20"/>
        <end position="31"/>
    </location>
</feature>
<feature type="region of interest" description="Disordered" evidence="1">
    <location>
        <begin position="541"/>
        <end position="613"/>
    </location>
</feature>
<dbReference type="GO" id="GO:0005525">
    <property type="term" value="F:GTP binding"/>
    <property type="evidence" value="ECO:0007669"/>
    <property type="project" value="InterPro"/>
</dbReference>
<evidence type="ECO:0000256" key="1">
    <source>
        <dbReference type="SAM" id="MobiDB-lite"/>
    </source>
</evidence>
<dbReference type="HOGENOM" id="CLU_008964_4_0_1"/>
<dbReference type="GO" id="GO:0031623">
    <property type="term" value="P:receptor internalization"/>
    <property type="evidence" value="ECO:0007669"/>
    <property type="project" value="TreeGrafter"/>
</dbReference>
<dbReference type="OrthoDB" id="5061070at2759"/>
<dbReference type="PANTHER" id="PTHR11566">
    <property type="entry name" value="DYNAMIN"/>
    <property type="match status" value="1"/>
</dbReference>
<dbReference type="InterPro" id="IPR001401">
    <property type="entry name" value="Dynamin_GTPase"/>
</dbReference>
<evidence type="ECO:0000259" key="3">
    <source>
        <dbReference type="PROSITE" id="PS51718"/>
    </source>
</evidence>
<dbReference type="Gene3D" id="3.40.50.300">
    <property type="entry name" value="P-loop containing nucleotide triphosphate hydrolases"/>
    <property type="match status" value="1"/>
</dbReference>
<dbReference type="PROSITE" id="PS51718">
    <property type="entry name" value="G_DYNAMIN_2"/>
    <property type="match status" value="1"/>
</dbReference>
<dbReference type="AlphaFoldDB" id="A0A086T3R3"/>
<dbReference type="EMBL" id="JPKY01000057">
    <property type="protein sequence ID" value="KFH43995.1"/>
    <property type="molecule type" value="Genomic_DNA"/>
</dbReference>
<dbReference type="Proteomes" id="UP000029964">
    <property type="component" value="Unassembled WGS sequence"/>
</dbReference>
<dbReference type="Gene3D" id="1.20.120.1240">
    <property type="entry name" value="Dynamin, middle domain"/>
    <property type="match status" value="1"/>
</dbReference>
<dbReference type="PROSITE" id="PS51388">
    <property type="entry name" value="GED"/>
    <property type="match status" value="1"/>
</dbReference>
<protein>
    <submittedName>
        <fullName evidence="4">Interferon-induced GTP-binding protein Mx2-like protein</fullName>
    </submittedName>
</protein>
<dbReference type="InterPro" id="IPR003130">
    <property type="entry name" value="GED"/>
</dbReference>
<dbReference type="CDD" id="cd08771">
    <property type="entry name" value="DLP_1"/>
    <property type="match status" value="1"/>
</dbReference>
<comment type="caution">
    <text evidence="4">The sequence shown here is derived from an EMBL/GenBank/DDBJ whole genome shotgun (WGS) entry which is preliminary data.</text>
</comment>
<accession>A0A086T3R3</accession>
<feature type="domain" description="GED" evidence="2">
    <location>
        <begin position="805"/>
        <end position="901"/>
    </location>
</feature>
<dbReference type="STRING" id="857340.A0A086T3R3"/>
<dbReference type="InterPro" id="IPR045063">
    <property type="entry name" value="Dynamin_N"/>
</dbReference>
<dbReference type="InterPro" id="IPR027417">
    <property type="entry name" value="P-loop_NTPase"/>
</dbReference>
<dbReference type="InterPro" id="IPR030381">
    <property type="entry name" value="G_DYNAMIN_dom"/>
</dbReference>
<dbReference type="SMART" id="SM00053">
    <property type="entry name" value="DYNc"/>
    <property type="match status" value="1"/>
</dbReference>
<dbReference type="GO" id="GO:0005737">
    <property type="term" value="C:cytoplasm"/>
    <property type="evidence" value="ECO:0007669"/>
    <property type="project" value="TreeGrafter"/>
</dbReference>
<gene>
    <name evidence="4" type="ORF">ACRE_052390</name>
</gene>
<proteinExistence type="predicted"/>
<keyword evidence="5" id="KW-1185">Reference proteome</keyword>